<feature type="compositionally biased region" description="Pro residues" evidence="1">
    <location>
        <begin position="1"/>
        <end position="13"/>
    </location>
</feature>
<proteinExistence type="predicted"/>
<feature type="region of interest" description="Disordered" evidence="1">
    <location>
        <begin position="1"/>
        <end position="21"/>
    </location>
</feature>
<protein>
    <recommendedName>
        <fullName evidence="5">t-SNARE coiled-coil homology domain-containing protein</fullName>
    </recommendedName>
</protein>
<evidence type="ECO:0008006" key="5">
    <source>
        <dbReference type="Google" id="ProtNLM"/>
    </source>
</evidence>
<feature type="region of interest" description="Disordered" evidence="1">
    <location>
        <begin position="276"/>
        <end position="301"/>
    </location>
</feature>
<name>A0AAV5X218_9BILA</name>
<dbReference type="EMBL" id="BTSY01000175">
    <property type="protein sequence ID" value="GMT37551.1"/>
    <property type="molecule type" value="Genomic_DNA"/>
</dbReference>
<evidence type="ECO:0000256" key="1">
    <source>
        <dbReference type="SAM" id="MobiDB-lite"/>
    </source>
</evidence>
<evidence type="ECO:0000313" key="4">
    <source>
        <dbReference type="Proteomes" id="UP001432322"/>
    </source>
</evidence>
<keyword evidence="4" id="KW-1185">Reference proteome</keyword>
<feature type="non-terminal residue" evidence="3">
    <location>
        <position position="1"/>
    </location>
</feature>
<sequence length="301" mass="32851">PFSPISPPYPAPHHIPHTPTVPRSMAAQPIVQNNLNTSGANSNPSIIGSLYNEHDRSTRFHENLAKRPRDCEPNKSFETKWAFSVAEAKHAEVEKKTSHQLTSAMMGISFSLGEIKEEITEIDNLLRGLDVREQELDSMNNSLDKMCLTLAARAIDRKKHAAGGVAPSPSTSVGEYTVERVTTEEIEEEMKTAVRGDEMMTTITGPTTGASTANEISMAEEAGITTDVTGPSSNVSTANEISMAAGWAEIKHQNSSHFDYSSLSAYTPLQRTPCKMESTVTCPRTSPKSRSSSRSRSERRA</sequence>
<evidence type="ECO:0000313" key="3">
    <source>
        <dbReference type="EMBL" id="GMT37551.1"/>
    </source>
</evidence>
<dbReference type="Proteomes" id="UP001432322">
    <property type="component" value="Unassembled WGS sequence"/>
</dbReference>
<gene>
    <name evidence="2" type="ORF">PFISCL1PPCAC_18875</name>
    <name evidence="3" type="ORF">PFISCL1PPCAC_28848</name>
</gene>
<reference evidence="3" key="1">
    <citation type="submission" date="2023-10" db="EMBL/GenBank/DDBJ databases">
        <title>Genome assembly of Pristionchus species.</title>
        <authorList>
            <person name="Yoshida K."/>
            <person name="Sommer R.J."/>
        </authorList>
    </citation>
    <scope>NUCLEOTIDE SEQUENCE</scope>
    <source>
        <strain evidence="3">RS5133</strain>
    </source>
</reference>
<dbReference type="AlphaFoldDB" id="A0AAV5X218"/>
<evidence type="ECO:0000313" key="2">
    <source>
        <dbReference type="EMBL" id="GMT27578.1"/>
    </source>
</evidence>
<comment type="caution">
    <text evidence="3">The sequence shown here is derived from an EMBL/GenBank/DDBJ whole genome shotgun (WGS) entry which is preliminary data.</text>
</comment>
<accession>A0AAV5X218</accession>
<organism evidence="3 4">
    <name type="scientific">Pristionchus fissidentatus</name>
    <dbReference type="NCBI Taxonomy" id="1538716"/>
    <lineage>
        <taxon>Eukaryota</taxon>
        <taxon>Metazoa</taxon>
        <taxon>Ecdysozoa</taxon>
        <taxon>Nematoda</taxon>
        <taxon>Chromadorea</taxon>
        <taxon>Rhabditida</taxon>
        <taxon>Rhabditina</taxon>
        <taxon>Diplogasteromorpha</taxon>
        <taxon>Diplogasteroidea</taxon>
        <taxon>Neodiplogasteridae</taxon>
        <taxon>Pristionchus</taxon>
    </lineage>
</organism>
<dbReference type="EMBL" id="BTSY01000005">
    <property type="protein sequence ID" value="GMT27578.1"/>
    <property type="molecule type" value="Genomic_DNA"/>
</dbReference>